<accession>A0A6J4SUL5</accession>
<organism evidence="2">
    <name type="scientific">uncultured Solirubrobacteraceae bacterium</name>
    <dbReference type="NCBI Taxonomy" id="1162706"/>
    <lineage>
        <taxon>Bacteria</taxon>
        <taxon>Bacillati</taxon>
        <taxon>Actinomycetota</taxon>
        <taxon>Thermoleophilia</taxon>
        <taxon>Solirubrobacterales</taxon>
        <taxon>Solirubrobacteraceae</taxon>
        <taxon>environmental samples</taxon>
    </lineage>
</organism>
<feature type="compositionally biased region" description="Basic residues" evidence="1">
    <location>
        <begin position="51"/>
        <end position="61"/>
    </location>
</feature>
<keyword evidence="2" id="KW-0436">Ligase</keyword>
<dbReference type="EC" id="6.1.1.21" evidence="2"/>
<feature type="region of interest" description="Disordered" evidence="1">
    <location>
        <begin position="1"/>
        <end position="116"/>
    </location>
</feature>
<keyword evidence="2" id="KW-0030">Aminoacyl-tRNA synthetase</keyword>
<sequence>VQAPSPARHVRRAGRRGARTHRARARRGRHARGGRLRAHRDAGLRDDGALRARRGGVHRRRAEGDVHARRGVRGVADPPPGGHRAGLPRLPRARHAQGAAAREALVPVELLPPRAP</sequence>
<gene>
    <name evidence="2" type="ORF">AVDCRST_MAG30-2183</name>
</gene>
<dbReference type="GO" id="GO:0004821">
    <property type="term" value="F:histidine-tRNA ligase activity"/>
    <property type="evidence" value="ECO:0007669"/>
    <property type="project" value="UniProtKB-EC"/>
</dbReference>
<evidence type="ECO:0000313" key="2">
    <source>
        <dbReference type="EMBL" id="CAA9505611.1"/>
    </source>
</evidence>
<dbReference type="AlphaFoldDB" id="A0A6J4SUL5"/>
<feature type="compositionally biased region" description="Basic and acidic residues" evidence="1">
    <location>
        <begin position="39"/>
        <end position="50"/>
    </location>
</feature>
<feature type="compositionally biased region" description="Basic residues" evidence="1">
    <location>
        <begin position="8"/>
        <end position="38"/>
    </location>
</feature>
<proteinExistence type="predicted"/>
<evidence type="ECO:0000256" key="1">
    <source>
        <dbReference type="SAM" id="MobiDB-lite"/>
    </source>
</evidence>
<feature type="non-terminal residue" evidence="2">
    <location>
        <position position="1"/>
    </location>
</feature>
<name>A0A6J4SUL5_9ACTN</name>
<reference evidence="2" key="1">
    <citation type="submission" date="2020-02" db="EMBL/GenBank/DDBJ databases">
        <authorList>
            <person name="Meier V. D."/>
        </authorList>
    </citation>
    <scope>NUCLEOTIDE SEQUENCE</scope>
    <source>
        <strain evidence="2">AVDCRST_MAG30</strain>
    </source>
</reference>
<dbReference type="EMBL" id="CADCVS010000286">
    <property type="protein sequence ID" value="CAA9505611.1"/>
    <property type="molecule type" value="Genomic_DNA"/>
</dbReference>
<protein>
    <submittedName>
        <fullName evidence="2">Histidyl-tRNA synthetase</fullName>
        <ecNumber evidence="2">6.1.1.21</ecNumber>
    </submittedName>
</protein>
<feature type="non-terminal residue" evidence="2">
    <location>
        <position position="116"/>
    </location>
</feature>